<dbReference type="SUPFAM" id="SSF52540">
    <property type="entry name" value="P-loop containing nucleoside triphosphate hydrolases"/>
    <property type="match status" value="1"/>
</dbReference>
<dbReference type="NCBIfam" id="TIGR00487">
    <property type="entry name" value="IF-2"/>
    <property type="match status" value="1"/>
</dbReference>
<dbReference type="InterPro" id="IPR009000">
    <property type="entry name" value="Transl_B-barrel_sf"/>
</dbReference>
<dbReference type="InterPro" id="IPR000795">
    <property type="entry name" value="T_Tr_GTP-bd_dom"/>
</dbReference>
<evidence type="ECO:0000256" key="7">
    <source>
        <dbReference type="ARBA" id="ARBA00025162"/>
    </source>
</evidence>
<feature type="compositionally biased region" description="Gly residues" evidence="11">
    <location>
        <begin position="243"/>
        <end position="256"/>
    </location>
</feature>
<comment type="caution">
    <text evidence="13">The sequence shown here is derived from an EMBL/GenBank/DDBJ whole genome shotgun (WGS) entry which is preliminary data.</text>
</comment>
<evidence type="ECO:0000256" key="3">
    <source>
        <dbReference type="ARBA" id="ARBA00022540"/>
    </source>
</evidence>
<comment type="caution">
    <text evidence="8">Lacks conserved residue(s) required for the propagation of feature annotation.</text>
</comment>
<dbReference type="InterPro" id="IPR006847">
    <property type="entry name" value="IF2_N"/>
</dbReference>
<dbReference type="Pfam" id="PF04760">
    <property type="entry name" value="IF2_N"/>
    <property type="match status" value="1"/>
</dbReference>
<evidence type="ECO:0000259" key="12">
    <source>
        <dbReference type="PROSITE" id="PS51722"/>
    </source>
</evidence>
<dbReference type="HAMAP" id="MF_00100_B">
    <property type="entry name" value="IF_2_B"/>
    <property type="match status" value="1"/>
</dbReference>
<dbReference type="Pfam" id="PF11987">
    <property type="entry name" value="IF-2"/>
    <property type="match status" value="1"/>
</dbReference>
<dbReference type="GO" id="GO:0003924">
    <property type="term" value="F:GTPase activity"/>
    <property type="evidence" value="ECO:0007669"/>
    <property type="project" value="UniProtKB-UniRule"/>
</dbReference>
<feature type="compositionally biased region" description="Gly residues" evidence="11">
    <location>
        <begin position="211"/>
        <end position="233"/>
    </location>
</feature>
<dbReference type="GO" id="GO:0005829">
    <property type="term" value="C:cytosol"/>
    <property type="evidence" value="ECO:0007669"/>
    <property type="project" value="TreeGrafter"/>
</dbReference>
<evidence type="ECO:0000256" key="9">
    <source>
        <dbReference type="RuleBase" id="RU000644"/>
    </source>
</evidence>
<evidence type="ECO:0000256" key="11">
    <source>
        <dbReference type="SAM" id="MobiDB-lite"/>
    </source>
</evidence>
<feature type="compositionally biased region" description="Low complexity" evidence="11">
    <location>
        <begin position="117"/>
        <end position="127"/>
    </location>
</feature>
<dbReference type="InterPro" id="IPR015760">
    <property type="entry name" value="TIF_IF2"/>
</dbReference>
<organism evidence="13 14">
    <name type="scientific">Algisphaera agarilytica</name>
    <dbReference type="NCBI Taxonomy" id="1385975"/>
    <lineage>
        <taxon>Bacteria</taxon>
        <taxon>Pseudomonadati</taxon>
        <taxon>Planctomycetota</taxon>
        <taxon>Phycisphaerae</taxon>
        <taxon>Phycisphaerales</taxon>
        <taxon>Phycisphaeraceae</taxon>
        <taxon>Algisphaera</taxon>
    </lineage>
</organism>
<dbReference type="FunFam" id="2.40.30.10:FF:000008">
    <property type="entry name" value="Translation initiation factor IF-2"/>
    <property type="match status" value="1"/>
</dbReference>
<dbReference type="PANTHER" id="PTHR43381">
    <property type="entry name" value="TRANSLATION INITIATION FACTOR IF-2-RELATED"/>
    <property type="match status" value="1"/>
</dbReference>
<dbReference type="PANTHER" id="PTHR43381:SF5">
    <property type="entry name" value="TR-TYPE G DOMAIN-CONTAINING PROTEIN"/>
    <property type="match status" value="1"/>
</dbReference>
<dbReference type="InterPro" id="IPR053905">
    <property type="entry name" value="EF-G-like_DII"/>
</dbReference>
<evidence type="ECO:0000256" key="5">
    <source>
        <dbReference type="ARBA" id="ARBA00022917"/>
    </source>
</evidence>
<dbReference type="InterPro" id="IPR023115">
    <property type="entry name" value="TIF_IF2_dom3"/>
</dbReference>
<dbReference type="CDD" id="cd03692">
    <property type="entry name" value="mtIF2_IVc"/>
    <property type="match status" value="1"/>
</dbReference>
<dbReference type="FunFam" id="3.40.50.300:FF:000019">
    <property type="entry name" value="Translation initiation factor IF-2"/>
    <property type="match status" value="1"/>
</dbReference>
<feature type="coiled-coil region" evidence="10">
    <location>
        <begin position="386"/>
        <end position="413"/>
    </location>
</feature>
<dbReference type="InterPro" id="IPR027417">
    <property type="entry name" value="P-loop_NTPase"/>
</dbReference>
<evidence type="ECO:0000256" key="8">
    <source>
        <dbReference type="HAMAP-Rule" id="MF_00100"/>
    </source>
</evidence>
<feature type="binding site" evidence="8">
    <location>
        <begin position="528"/>
        <end position="531"/>
    </location>
    <ligand>
        <name>GTP</name>
        <dbReference type="ChEBI" id="CHEBI:37565"/>
    </ligand>
</feature>
<name>A0A7X0H3N2_9BACT</name>
<keyword evidence="10" id="KW-0175">Coiled coil</keyword>
<dbReference type="CDD" id="cd03702">
    <property type="entry name" value="IF2_mtIF2_II"/>
    <property type="match status" value="1"/>
</dbReference>
<dbReference type="Gene3D" id="3.40.50.10050">
    <property type="entry name" value="Translation initiation factor IF- 2, domain 3"/>
    <property type="match status" value="1"/>
</dbReference>
<evidence type="ECO:0000256" key="1">
    <source>
        <dbReference type="ARBA" id="ARBA00007733"/>
    </source>
</evidence>
<dbReference type="SUPFAM" id="SSF52156">
    <property type="entry name" value="Initiation factor IF2/eIF5b, domain 3"/>
    <property type="match status" value="1"/>
</dbReference>
<dbReference type="Pfam" id="PF00009">
    <property type="entry name" value="GTP_EFTU"/>
    <property type="match status" value="1"/>
</dbReference>
<evidence type="ECO:0000256" key="6">
    <source>
        <dbReference type="ARBA" id="ARBA00023134"/>
    </source>
</evidence>
<evidence type="ECO:0000256" key="10">
    <source>
        <dbReference type="SAM" id="Coils"/>
    </source>
</evidence>
<dbReference type="InterPro" id="IPR044145">
    <property type="entry name" value="IF2_II"/>
</dbReference>
<feature type="region of interest" description="Disordered" evidence="11">
    <location>
        <begin position="76"/>
        <end position="291"/>
    </location>
</feature>
<dbReference type="EMBL" id="JACHGY010000001">
    <property type="protein sequence ID" value="MBB6428645.1"/>
    <property type="molecule type" value="Genomic_DNA"/>
</dbReference>
<dbReference type="Proteomes" id="UP000541810">
    <property type="component" value="Unassembled WGS sequence"/>
</dbReference>
<dbReference type="NCBIfam" id="TIGR00231">
    <property type="entry name" value="small_GTP"/>
    <property type="match status" value="1"/>
</dbReference>
<dbReference type="InterPro" id="IPR005225">
    <property type="entry name" value="Small_GTP-bd"/>
</dbReference>
<dbReference type="FunFam" id="3.40.50.10050:FF:000001">
    <property type="entry name" value="Translation initiation factor IF-2"/>
    <property type="match status" value="1"/>
</dbReference>
<evidence type="ECO:0000256" key="2">
    <source>
        <dbReference type="ARBA" id="ARBA00020675"/>
    </source>
</evidence>
<evidence type="ECO:0000313" key="13">
    <source>
        <dbReference type="EMBL" id="MBB6428645.1"/>
    </source>
</evidence>
<sequence length="925" mass="98556">MPPKNLRVHQLAKELGVNSKVIVAKCEAEGVPGITNHMSVVKLGLAATVREWFSGDGADAEHNAVETAAPVDLEKVRKPAKRKAAKKKTEEPVEEAPVAVEEKPVPKKKRPTRKPVEPIVELEAPEAPAEEAPAEVEAAAPAPEAPAEPEAPVEPPKPAGPAGVQNVPDRPDVVKPAGEQLETPKKAKLSGPKVIRVEKPEPDAAPRPRRTGGGPGGGPRGGRDSGGGMGGQVEGISRSRGPVRGGGVRGGGGGGGDEQRGNKRRGMNTRRGRSADALLTGPTQLSKADADELDARLKGSTGYMKQRRRDLRNKGTAATGFQAQTAVQTGGKVEIEEPITIKGLSSATGIKTAQIIKFLFKQGVMATVNSAIGTEAAMEVAMEYDIELEVKELETAEEKVEKQFAEREKVDEQPRPPVVTVLGHVDHGKTSLLDRIRQADVAAHEDGGITQHVGAYRVSVEGNDGAKKTVVFLDTPGHEAFSTMRARGARMTDLVVLVVAADDGVMPTTIEAIAHAKAAEVPIIVALNKIDTPQATDENIRKIYGQLAEHGLNPTDWGGETEIIKTSATEGTGITELLEILDYQAELLELTADYGGPARGTVIEAEMQTGRGSVARVLVQDGQVKVGDFIVSGRAFGRVRDMINDRDQSVADAGPATPLELSGIDLVPDAGDKFFVTDSLKRAEEVALQYRETERQQTLASKTKVTLDNFADAVAAGNIKDLRVVIKADVQGSIETLTSSLEKMGNDEVTVKVLHSAVGGITEGDVLLADASDAIILGFHVTATPAVREIADERKVDIRTYRVIYDLTDDVKKGLEGMLTPDRSEEEVGQAEVKEVFRIGGVGAVAGCLITEGTALKDDVKVRVSRDGVVVTDDRDVESLRRVKDEVKRVQAGTECGVRVANFDDLKSGDVLIFYKVIEVQRTLD</sequence>
<dbReference type="AlphaFoldDB" id="A0A7X0H3N2"/>
<reference evidence="13 14" key="1">
    <citation type="submission" date="2020-08" db="EMBL/GenBank/DDBJ databases">
        <title>Genomic Encyclopedia of Type Strains, Phase IV (KMG-IV): sequencing the most valuable type-strain genomes for metagenomic binning, comparative biology and taxonomic classification.</title>
        <authorList>
            <person name="Goeker M."/>
        </authorList>
    </citation>
    <scope>NUCLEOTIDE SEQUENCE [LARGE SCALE GENOMIC DNA]</scope>
    <source>
        <strain evidence="13 14">DSM 103725</strain>
    </source>
</reference>
<dbReference type="Gene3D" id="2.40.30.10">
    <property type="entry name" value="Translation factors"/>
    <property type="match status" value="2"/>
</dbReference>
<evidence type="ECO:0000313" key="14">
    <source>
        <dbReference type="Proteomes" id="UP000541810"/>
    </source>
</evidence>
<dbReference type="InterPro" id="IPR036925">
    <property type="entry name" value="TIF_IF2_dom3_sf"/>
</dbReference>
<dbReference type="InterPro" id="IPR000178">
    <property type="entry name" value="TF_IF2_bacterial-like"/>
</dbReference>
<dbReference type="CDD" id="cd01887">
    <property type="entry name" value="IF2_eIF5B"/>
    <property type="match status" value="1"/>
</dbReference>
<feature type="compositionally biased region" description="Basic residues" evidence="11">
    <location>
        <begin position="262"/>
        <end position="272"/>
    </location>
</feature>
<keyword evidence="8" id="KW-0963">Cytoplasm</keyword>
<dbReference type="GO" id="GO:0005525">
    <property type="term" value="F:GTP binding"/>
    <property type="evidence" value="ECO:0007669"/>
    <property type="project" value="UniProtKB-KW"/>
</dbReference>
<keyword evidence="3 8" id="KW-0396">Initiation factor</keyword>
<evidence type="ECO:0000256" key="4">
    <source>
        <dbReference type="ARBA" id="ARBA00022741"/>
    </source>
</evidence>
<dbReference type="GO" id="GO:0003743">
    <property type="term" value="F:translation initiation factor activity"/>
    <property type="evidence" value="ECO:0007669"/>
    <property type="project" value="UniProtKB-UniRule"/>
</dbReference>
<dbReference type="PRINTS" id="PR00315">
    <property type="entry name" value="ELONGATNFCT"/>
</dbReference>
<dbReference type="FunFam" id="2.40.30.10:FF:000054">
    <property type="entry name" value="Translation initiation factor IF-2"/>
    <property type="match status" value="1"/>
</dbReference>
<comment type="function">
    <text evidence="7 8 9">One of the essential components for the initiation of protein synthesis. Protects formylmethionyl-tRNA from spontaneous hydrolysis and promotes its binding to the 30S ribosomal subunits. Also involved in the hydrolysis of GTP during the formation of the 70S ribosomal complex.</text>
</comment>
<comment type="similarity">
    <text evidence="1 8 9">Belongs to the TRAFAC class translation factor GTPase superfamily. Classic translation factor GTPase family. IF-2 subfamily.</text>
</comment>
<feature type="compositionally biased region" description="Basic and acidic residues" evidence="11">
    <location>
        <begin position="195"/>
        <end position="206"/>
    </location>
</feature>
<dbReference type="SUPFAM" id="SSF50447">
    <property type="entry name" value="Translation proteins"/>
    <property type="match status" value="2"/>
</dbReference>
<keyword evidence="14" id="KW-1185">Reference proteome</keyword>
<dbReference type="RefSeq" id="WP_184675975.1">
    <property type="nucleotide sequence ID" value="NZ_JACHGY010000001.1"/>
</dbReference>
<dbReference type="Gene3D" id="1.10.10.2480">
    <property type="match status" value="1"/>
</dbReference>
<dbReference type="PROSITE" id="PS51722">
    <property type="entry name" value="G_TR_2"/>
    <property type="match status" value="1"/>
</dbReference>
<feature type="binding site" evidence="8">
    <location>
        <begin position="474"/>
        <end position="478"/>
    </location>
    <ligand>
        <name>GTP</name>
        <dbReference type="ChEBI" id="CHEBI:37565"/>
    </ligand>
</feature>
<feature type="binding site" evidence="8">
    <location>
        <begin position="423"/>
        <end position="430"/>
    </location>
    <ligand>
        <name>GTP</name>
        <dbReference type="ChEBI" id="CHEBI:37565"/>
    </ligand>
</feature>
<feature type="domain" description="Tr-type G" evidence="12">
    <location>
        <begin position="414"/>
        <end position="591"/>
    </location>
</feature>
<dbReference type="Gene3D" id="3.40.50.300">
    <property type="entry name" value="P-loop containing nucleotide triphosphate hydrolases"/>
    <property type="match status" value="1"/>
</dbReference>
<keyword evidence="6 8" id="KW-0342">GTP-binding</keyword>
<keyword evidence="5 8" id="KW-0648">Protein biosynthesis</keyword>
<proteinExistence type="inferred from homology"/>
<accession>A0A7X0H3N2</accession>
<gene>
    <name evidence="8" type="primary">infB</name>
    <name evidence="13" type="ORF">HNQ40_000451</name>
</gene>
<comment type="subcellular location">
    <subcellularLocation>
        <location evidence="8">Cytoplasm</location>
    </subcellularLocation>
</comment>
<dbReference type="Pfam" id="PF22042">
    <property type="entry name" value="EF-G_D2"/>
    <property type="match status" value="1"/>
</dbReference>
<keyword evidence="4 8" id="KW-0547">Nucleotide-binding</keyword>
<protein>
    <recommendedName>
        <fullName evidence="2 8">Translation initiation factor IF-2</fullName>
    </recommendedName>
</protein>